<reference evidence="1" key="1">
    <citation type="submission" date="2018-10" db="EMBL/GenBank/DDBJ databases">
        <title>Iterative Subtractive Binning of Freshwater Chronoseries Metagenomes Recovers Nearly Complete Genomes from over Four Hundred Novel Species.</title>
        <authorList>
            <person name="Rodriguez-R L.M."/>
            <person name="Tsementzi D."/>
            <person name="Luo C."/>
            <person name="Konstantinidis K.T."/>
        </authorList>
    </citation>
    <scope>NUCLEOTIDE SEQUENCE</scope>
    <source>
        <strain evidence="1">WB7_6_001</strain>
    </source>
</reference>
<evidence type="ECO:0000313" key="1">
    <source>
        <dbReference type="EMBL" id="NBN88214.1"/>
    </source>
</evidence>
<proteinExistence type="predicted"/>
<sequence>MRTYKEIISLSNNERGIWDLDTIKGCKSGLLNNEKGCYNDCYAYKTAKRYGIDFSKSIERNFIDEKHRLEIIRQIEKIDMPFIRIGCAGDPSENWEHTIKIISELRRNNQLSLFDISSTKQIVIITRHWKELTDLQLIELSKYNLVFNTSISALDNFELIDKSLKQYNRIKPYVKSILRIVSCDFNEENKEGKRMAEIQRKLFKNENIIDTVFRPSKNNYFVKNEIIKTKKSAFMKSTQLLSKYNKKTFTGKCENCLEMCGLNL</sequence>
<protein>
    <submittedName>
        <fullName evidence="1">Uncharacterized protein</fullName>
    </submittedName>
</protein>
<gene>
    <name evidence="1" type="ORF">EBV32_03890</name>
</gene>
<dbReference type="AlphaFoldDB" id="A0A964V139"/>
<evidence type="ECO:0000313" key="2">
    <source>
        <dbReference type="Proteomes" id="UP000713222"/>
    </source>
</evidence>
<name>A0A964V139_9PROT</name>
<dbReference type="Proteomes" id="UP000713222">
    <property type="component" value="Unassembled WGS sequence"/>
</dbReference>
<accession>A0A964V139</accession>
<comment type="caution">
    <text evidence="1">The sequence shown here is derived from an EMBL/GenBank/DDBJ whole genome shotgun (WGS) entry which is preliminary data.</text>
</comment>
<organism evidence="1 2">
    <name type="scientific">Candidatus Fonsibacter lacus</name>
    <dbReference type="NCBI Taxonomy" id="2576439"/>
    <lineage>
        <taxon>Bacteria</taxon>
        <taxon>Pseudomonadati</taxon>
        <taxon>Pseudomonadota</taxon>
        <taxon>Alphaproteobacteria</taxon>
        <taxon>Candidatus Pelagibacterales</taxon>
        <taxon>Candidatus Pelagibacterales incertae sedis</taxon>
        <taxon>Candidatus Fonsibacter</taxon>
    </lineage>
</organism>
<dbReference type="EMBL" id="RGET01000068">
    <property type="protein sequence ID" value="NBN88214.1"/>
    <property type="molecule type" value="Genomic_DNA"/>
</dbReference>